<gene>
    <name evidence="3" type="ORF">Rsub_00956</name>
</gene>
<reference evidence="3 4" key="1">
    <citation type="journal article" date="2018" name="Sci. Rep.">
        <title>Raphidocelis subcapitata (=Pseudokirchneriella subcapitata) provides an insight into genome evolution and environmental adaptations in the Sphaeropleales.</title>
        <authorList>
            <person name="Suzuki S."/>
            <person name="Yamaguchi H."/>
            <person name="Nakajima N."/>
            <person name="Kawachi M."/>
        </authorList>
    </citation>
    <scope>NUCLEOTIDE SEQUENCE [LARGE SCALE GENOMIC DNA]</scope>
    <source>
        <strain evidence="3 4">NIES-35</strain>
    </source>
</reference>
<dbReference type="InParanoid" id="A0A2V0NLF4"/>
<feature type="chain" id="PRO_5016171826" description="Apple domain-containing protein" evidence="1">
    <location>
        <begin position="24"/>
        <end position="537"/>
    </location>
</feature>
<name>A0A2V0NLF4_9CHLO</name>
<feature type="domain" description="Apple" evidence="2">
    <location>
        <begin position="71"/>
        <end position="107"/>
    </location>
</feature>
<evidence type="ECO:0000256" key="1">
    <source>
        <dbReference type="SAM" id="SignalP"/>
    </source>
</evidence>
<dbReference type="Pfam" id="PF14295">
    <property type="entry name" value="PAN_4"/>
    <property type="match status" value="1"/>
</dbReference>
<keyword evidence="1" id="KW-0732">Signal</keyword>
<dbReference type="Proteomes" id="UP000247498">
    <property type="component" value="Unassembled WGS sequence"/>
</dbReference>
<dbReference type="OrthoDB" id="10267030at2759"/>
<proteinExistence type="predicted"/>
<evidence type="ECO:0000313" key="3">
    <source>
        <dbReference type="EMBL" id="GBF88244.1"/>
    </source>
</evidence>
<sequence length="537" mass="54779">MARIREVWLLSILCAATVLPAFAADATGAPPAAAAPPRVRYGAPARGALAAGALLVLSAGSLAYDGSHPGNASIASAGACADACAALPGCNAWTFCGDGVAGCGSGCKGYTDLHPKMPMQGPQSPEVTAQLPITAFGPWTWPHSSEDGCQPIGDTGGSSSDAWPFGMCTLKSVNASGDGGEALIKSPPLREGSQGEGWVSGAIALPDACAGVSAATCAACLSTPNAAACLSCARDTRAQPATAAAFVAKRALGGLDAVRACVACSNITAKAEREMCYDCSLSGKPCAICALGSVMWGTGPPDAASCLSCVAKRGQALAGECNECAQSRAPKRCFACLESFNLKLCKTGDEPVGSCRPRGDQTPCARCANGARSDEAFGSCLSCFSNTQRDGECAGCADLPGSAADQARCYGCVSKAGFKSFNTFGCAQCYSAWVAPDRREACLKCAESKSTPPAAKRHCATCSDGGPRRGDAKGRASCIACLQSPRTKRYDTQCLGQRDWGDFGSRRRLLRLEERPRADAGGGAAALGGGSWFARRF</sequence>
<evidence type="ECO:0000259" key="2">
    <source>
        <dbReference type="Pfam" id="PF14295"/>
    </source>
</evidence>
<dbReference type="InterPro" id="IPR003609">
    <property type="entry name" value="Pan_app"/>
</dbReference>
<keyword evidence="4" id="KW-1185">Reference proteome</keyword>
<comment type="caution">
    <text evidence="3">The sequence shown here is derived from an EMBL/GenBank/DDBJ whole genome shotgun (WGS) entry which is preliminary data.</text>
</comment>
<dbReference type="EMBL" id="BDRX01000004">
    <property type="protein sequence ID" value="GBF88244.1"/>
    <property type="molecule type" value="Genomic_DNA"/>
</dbReference>
<protein>
    <recommendedName>
        <fullName evidence="2">Apple domain-containing protein</fullName>
    </recommendedName>
</protein>
<evidence type="ECO:0000313" key="4">
    <source>
        <dbReference type="Proteomes" id="UP000247498"/>
    </source>
</evidence>
<accession>A0A2V0NLF4</accession>
<dbReference type="AlphaFoldDB" id="A0A2V0NLF4"/>
<organism evidence="3 4">
    <name type="scientific">Raphidocelis subcapitata</name>
    <dbReference type="NCBI Taxonomy" id="307507"/>
    <lineage>
        <taxon>Eukaryota</taxon>
        <taxon>Viridiplantae</taxon>
        <taxon>Chlorophyta</taxon>
        <taxon>core chlorophytes</taxon>
        <taxon>Chlorophyceae</taxon>
        <taxon>CS clade</taxon>
        <taxon>Sphaeropleales</taxon>
        <taxon>Selenastraceae</taxon>
        <taxon>Raphidocelis</taxon>
    </lineage>
</organism>
<feature type="signal peptide" evidence="1">
    <location>
        <begin position="1"/>
        <end position="23"/>
    </location>
</feature>